<dbReference type="InterPro" id="IPR008915">
    <property type="entry name" value="Peptidase_M50"/>
</dbReference>
<dbReference type="Pfam" id="PF02163">
    <property type="entry name" value="Peptidase_M50"/>
    <property type="match status" value="1"/>
</dbReference>
<keyword evidence="8 11" id="KW-1133">Transmembrane helix</keyword>
<reference evidence="13" key="1">
    <citation type="journal article" date="2022" name="ISME J.">
        <title>Identification of active gaseous-alkane degraders at natural gas seeps.</title>
        <authorList>
            <person name="Farhan Ul Haque M."/>
            <person name="Hernandez M."/>
            <person name="Crombie A.T."/>
            <person name="Murrell J.C."/>
        </authorList>
    </citation>
    <scope>NUCLEOTIDE SEQUENCE</scope>
    <source>
        <strain evidence="13">PC2</strain>
    </source>
</reference>
<dbReference type="InterPro" id="IPR036034">
    <property type="entry name" value="PDZ_sf"/>
</dbReference>
<name>A0ABS9Z9A0_9HYPH</name>
<dbReference type="RefSeq" id="WP_243067159.1">
    <property type="nucleotide sequence ID" value="NZ_JAIVFK010000048.1"/>
</dbReference>
<dbReference type="CDD" id="cd06163">
    <property type="entry name" value="S2P-M50_PDZ_RseP-like"/>
    <property type="match status" value="1"/>
</dbReference>
<evidence type="ECO:0000256" key="8">
    <source>
        <dbReference type="ARBA" id="ARBA00022989"/>
    </source>
</evidence>
<feature type="transmembrane region" description="Helical" evidence="11">
    <location>
        <begin position="349"/>
        <end position="370"/>
    </location>
</feature>
<keyword evidence="14" id="KW-1185">Reference proteome</keyword>
<dbReference type="PANTHER" id="PTHR42837:SF2">
    <property type="entry name" value="MEMBRANE METALLOPROTEASE ARASP2, CHLOROPLASTIC-RELATED"/>
    <property type="match status" value="1"/>
</dbReference>
<dbReference type="Pfam" id="PF17820">
    <property type="entry name" value="PDZ_6"/>
    <property type="match status" value="1"/>
</dbReference>
<keyword evidence="10 11" id="KW-0472">Membrane</keyword>
<dbReference type="SUPFAM" id="SSF50156">
    <property type="entry name" value="PDZ domain-like"/>
    <property type="match status" value="1"/>
</dbReference>
<dbReference type="PROSITE" id="PS50106">
    <property type="entry name" value="PDZ"/>
    <property type="match status" value="1"/>
</dbReference>
<dbReference type="InterPro" id="IPR004387">
    <property type="entry name" value="Pept_M50_Zn"/>
</dbReference>
<dbReference type="CDD" id="cd23081">
    <property type="entry name" value="cpPDZ_EcRseP-like"/>
    <property type="match status" value="1"/>
</dbReference>
<dbReference type="InterPro" id="IPR041489">
    <property type="entry name" value="PDZ_6"/>
</dbReference>
<evidence type="ECO:0000256" key="5">
    <source>
        <dbReference type="ARBA" id="ARBA00022692"/>
    </source>
</evidence>
<comment type="caution">
    <text evidence="13">The sequence shown here is derived from an EMBL/GenBank/DDBJ whole genome shotgun (WGS) entry which is preliminary data.</text>
</comment>
<accession>A0ABS9Z9A0</accession>
<feature type="transmembrane region" description="Helical" evidence="11">
    <location>
        <begin position="302"/>
        <end position="324"/>
    </location>
</feature>
<evidence type="ECO:0000256" key="10">
    <source>
        <dbReference type="ARBA" id="ARBA00023136"/>
    </source>
</evidence>
<dbReference type="Gene3D" id="2.30.42.10">
    <property type="match status" value="1"/>
</dbReference>
<comment type="cofactor">
    <cofactor evidence="1">
        <name>Zn(2+)</name>
        <dbReference type="ChEBI" id="CHEBI:29105"/>
    </cofactor>
</comment>
<evidence type="ECO:0000256" key="3">
    <source>
        <dbReference type="ARBA" id="ARBA00007931"/>
    </source>
</evidence>
<evidence type="ECO:0000256" key="2">
    <source>
        <dbReference type="ARBA" id="ARBA00004141"/>
    </source>
</evidence>
<keyword evidence="9 13" id="KW-0482">Metalloprotease</keyword>
<keyword evidence="6" id="KW-0378">Hydrolase</keyword>
<evidence type="ECO:0000256" key="7">
    <source>
        <dbReference type="ARBA" id="ARBA00022833"/>
    </source>
</evidence>
<dbReference type="SMART" id="SM00228">
    <property type="entry name" value="PDZ"/>
    <property type="match status" value="1"/>
</dbReference>
<sequence>MSLFHSLWTLGSYLVPFLFVLSLVVFFHEFGHFLVGRLCGVKVDAFSLGFGPELAHYIDRHGTRWRLAALPLGGYVRFHGDANGASEPDFTAASKMPEEERKVSFFAQKVWKRAAVVAAGPFANFVLAILIFTGLFYFQGREVLIPRIAGVVAGSPAAAAGFQKGDLVLSIGGQPIRSFADMQRIVSASGDVRLQFVVQRDGKQVQLEATPAEKDVVTPFGTARSGMLGVSAGGAAEDWRKETYNVPRAAVEAARETWFVIDRTAAYLGGVVIGRESPKQLSGPIRIAEVSGEVARAGIWPLFNLAAILSISIGLLNLLPIPLLDGGHLLYYAYEAARGRALTQRAQEFGFRIGLAFVAVLMLVATYNDLVRITRQWLKLG</sequence>
<dbReference type="PANTHER" id="PTHR42837">
    <property type="entry name" value="REGULATOR OF SIGMA-E PROTEASE RSEP"/>
    <property type="match status" value="1"/>
</dbReference>
<feature type="transmembrane region" description="Helical" evidence="11">
    <location>
        <begin position="114"/>
        <end position="138"/>
    </location>
</feature>
<dbReference type="EMBL" id="JAIVFP010000001">
    <property type="protein sequence ID" value="MCI4683197.1"/>
    <property type="molecule type" value="Genomic_DNA"/>
</dbReference>
<proteinExistence type="inferred from homology"/>
<keyword evidence="4" id="KW-0645">Protease</keyword>
<evidence type="ECO:0000313" key="13">
    <source>
        <dbReference type="EMBL" id="MCI4683197.1"/>
    </source>
</evidence>
<dbReference type="InterPro" id="IPR001478">
    <property type="entry name" value="PDZ"/>
</dbReference>
<gene>
    <name evidence="13" type="ORF">K2U94_10525</name>
</gene>
<feature type="transmembrane region" description="Helical" evidence="11">
    <location>
        <begin position="6"/>
        <end position="27"/>
    </location>
</feature>
<comment type="subcellular location">
    <subcellularLocation>
        <location evidence="2">Membrane</location>
        <topology evidence="2">Multi-pass membrane protein</topology>
    </subcellularLocation>
</comment>
<evidence type="ECO:0000256" key="4">
    <source>
        <dbReference type="ARBA" id="ARBA00022670"/>
    </source>
</evidence>
<dbReference type="GO" id="GO:0008237">
    <property type="term" value="F:metallopeptidase activity"/>
    <property type="evidence" value="ECO:0007669"/>
    <property type="project" value="UniProtKB-KW"/>
</dbReference>
<evidence type="ECO:0000259" key="12">
    <source>
        <dbReference type="PROSITE" id="PS50106"/>
    </source>
</evidence>
<evidence type="ECO:0000256" key="1">
    <source>
        <dbReference type="ARBA" id="ARBA00001947"/>
    </source>
</evidence>
<evidence type="ECO:0000313" key="14">
    <source>
        <dbReference type="Proteomes" id="UP001139104"/>
    </source>
</evidence>
<dbReference type="Proteomes" id="UP001139104">
    <property type="component" value="Unassembled WGS sequence"/>
</dbReference>
<keyword evidence="5 11" id="KW-0812">Transmembrane</keyword>
<evidence type="ECO:0000256" key="11">
    <source>
        <dbReference type="SAM" id="Phobius"/>
    </source>
</evidence>
<keyword evidence="7" id="KW-0862">Zinc</keyword>
<evidence type="ECO:0000256" key="9">
    <source>
        <dbReference type="ARBA" id="ARBA00023049"/>
    </source>
</evidence>
<organism evidence="13 14">
    <name type="scientific">Candidatus Rhodoblastus alkanivorans</name>
    <dbReference type="NCBI Taxonomy" id="2954117"/>
    <lineage>
        <taxon>Bacteria</taxon>
        <taxon>Pseudomonadati</taxon>
        <taxon>Pseudomonadota</taxon>
        <taxon>Alphaproteobacteria</taxon>
        <taxon>Hyphomicrobiales</taxon>
        <taxon>Rhodoblastaceae</taxon>
        <taxon>Rhodoblastus</taxon>
    </lineage>
</organism>
<feature type="domain" description="PDZ" evidence="12">
    <location>
        <begin position="148"/>
        <end position="178"/>
    </location>
</feature>
<protein>
    <submittedName>
        <fullName evidence="13">RIP metalloprotease</fullName>
    </submittedName>
</protein>
<evidence type="ECO:0000256" key="6">
    <source>
        <dbReference type="ARBA" id="ARBA00022801"/>
    </source>
</evidence>
<comment type="similarity">
    <text evidence="3">Belongs to the peptidase M50B family.</text>
</comment>